<reference evidence="1 2" key="1">
    <citation type="submission" date="2016-03" db="EMBL/GenBank/DDBJ databases">
        <title>EvidentialGene: Evidence-directed Construction of Genes on Genomes.</title>
        <authorList>
            <person name="Gilbert D.G."/>
            <person name="Choi J.-H."/>
            <person name="Mockaitis K."/>
            <person name="Colbourne J."/>
            <person name="Pfrender M."/>
        </authorList>
    </citation>
    <scope>NUCLEOTIDE SEQUENCE [LARGE SCALE GENOMIC DNA]</scope>
    <source>
        <strain evidence="1 2">Xinb3</strain>
        <tissue evidence="1">Complete organism</tissue>
    </source>
</reference>
<dbReference type="Proteomes" id="UP000076858">
    <property type="component" value="Unassembled WGS sequence"/>
</dbReference>
<name>A0A164Y5E6_9CRUS</name>
<sequence>MVLMCVVVESGSIALYFSQLVLSQKKFQFRLFMNGSDCINNNLEIQLESIVIQFLVKRLPTTENKLGQNIAVCSDKNLASSVLNNKVPSKIELFDCRIYN</sequence>
<protein>
    <submittedName>
        <fullName evidence="1">Uncharacterized protein</fullName>
    </submittedName>
</protein>
<comment type="caution">
    <text evidence="1">The sequence shown here is derived from an EMBL/GenBank/DDBJ whole genome shotgun (WGS) entry which is preliminary data.</text>
</comment>
<evidence type="ECO:0000313" key="2">
    <source>
        <dbReference type="Proteomes" id="UP000076858"/>
    </source>
</evidence>
<accession>A0A164Y5E6</accession>
<gene>
    <name evidence="1" type="ORF">APZ42_019429</name>
</gene>
<dbReference type="EMBL" id="LRGB01000930">
    <property type="protein sequence ID" value="KZS14905.1"/>
    <property type="molecule type" value="Genomic_DNA"/>
</dbReference>
<organism evidence="1 2">
    <name type="scientific">Daphnia magna</name>
    <dbReference type="NCBI Taxonomy" id="35525"/>
    <lineage>
        <taxon>Eukaryota</taxon>
        <taxon>Metazoa</taxon>
        <taxon>Ecdysozoa</taxon>
        <taxon>Arthropoda</taxon>
        <taxon>Crustacea</taxon>
        <taxon>Branchiopoda</taxon>
        <taxon>Diplostraca</taxon>
        <taxon>Cladocera</taxon>
        <taxon>Anomopoda</taxon>
        <taxon>Daphniidae</taxon>
        <taxon>Daphnia</taxon>
    </lineage>
</organism>
<keyword evidence="2" id="KW-1185">Reference proteome</keyword>
<proteinExistence type="predicted"/>
<dbReference type="AlphaFoldDB" id="A0A164Y5E6"/>
<evidence type="ECO:0000313" key="1">
    <source>
        <dbReference type="EMBL" id="KZS14905.1"/>
    </source>
</evidence>